<organism evidence="2 3">
    <name type="scientific">Mesobacillus zeae</name>
    <dbReference type="NCBI Taxonomy" id="1917180"/>
    <lineage>
        <taxon>Bacteria</taxon>
        <taxon>Bacillati</taxon>
        <taxon>Bacillota</taxon>
        <taxon>Bacilli</taxon>
        <taxon>Bacillales</taxon>
        <taxon>Bacillaceae</taxon>
        <taxon>Mesobacillus</taxon>
    </lineage>
</organism>
<name>A0A398B1I4_9BACI</name>
<dbReference type="InterPro" id="IPR027417">
    <property type="entry name" value="P-loop_NTPase"/>
</dbReference>
<reference evidence="2 3" key="1">
    <citation type="submission" date="2018-08" db="EMBL/GenBank/DDBJ databases">
        <title>Bacillus jemisoniae sp. nov., Bacillus chryseoplanitiae sp. nov., Bacillus resnikiae sp. nov., and Bacillus frankliniae sp. nov., isolated from Viking spacecraft and associated surfaces.</title>
        <authorList>
            <person name="Seuylemezian A."/>
            <person name="Vaishampayan P."/>
        </authorList>
    </citation>
    <scope>NUCLEOTIDE SEQUENCE [LARGE SCALE GENOMIC DNA]</scope>
    <source>
        <strain evidence="2 3">JJ-247</strain>
    </source>
</reference>
<dbReference type="Gene3D" id="3.40.50.300">
    <property type="entry name" value="P-loop containing nucleotide triphosphate hydrolases"/>
    <property type="match status" value="1"/>
</dbReference>
<dbReference type="NCBIfam" id="NF006505">
    <property type="entry name" value="PRK08939.1"/>
    <property type="match status" value="1"/>
</dbReference>
<keyword evidence="3" id="KW-1185">Reference proteome</keyword>
<evidence type="ECO:0000313" key="2">
    <source>
        <dbReference type="EMBL" id="RID83184.1"/>
    </source>
</evidence>
<dbReference type="Pfam" id="PF01695">
    <property type="entry name" value="IstB_IS21"/>
    <property type="match status" value="1"/>
</dbReference>
<feature type="domain" description="AAA+ ATPase" evidence="1">
    <location>
        <begin position="159"/>
        <end position="290"/>
    </location>
</feature>
<dbReference type="OrthoDB" id="61127at2"/>
<dbReference type="SMART" id="SM00382">
    <property type="entry name" value="AAA"/>
    <property type="match status" value="1"/>
</dbReference>
<protein>
    <submittedName>
        <fullName evidence="2">Primosomal protein DnaI</fullName>
    </submittedName>
</protein>
<sequence length="309" mass="35281">MQNINETLRKLANNPDFNKRYEAQKNEVLSDPWIQDFFKRNEGEISREMIDKSLMKLHEFSTQSKACRDCKSLDSCTNMIPGYEPILVLSGSYIDVSYDRCPKKVMYDESQKNERLIESMFVPKEILKASFADIEIEKGRFKAIKMAKEFVELYKPGERQKGLYLHGPFGTGKSFLLGAIAGELAKKHVGSLLIYAPELFREMKNSIGDHSVGDKLDAIKKAPVLMLDDIGAETMSGWIRDDILGPILQFRMMENLPTLFSSNFDLDGLEHHLAHSQRGGEEQLKAARILERIKYLAEPVKVEGKNRRV</sequence>
<gene>
    <name evidence="2" type="primary">dnaI</name>
    <name evidence="2" type="ORF">D1970_16835</name>
</gene>
<dbReference type="PANTHER" id="PTHR30050">
    <property type="entry name" value="CHROMOSOMAL REPLICATION INITIATOR PROTEIN DNAA"/>
    <property type="match status" value="1"/>
</dbReference>
<dbReference type="Pfam" id="PF07319">
    <property type="entry name" value="DnaI_N"/>
    <property type="match status" value="1"/>
</dbReference>
<dbReference type="RefSeq" id="WP_119114030.1">
    <property type="nucleotide sequence ID" value="NZ_CBCSEO010000003.1"/>
</dbReference>
<evidence type="ECO:0000313" key="3">
    <source>
        <dbReference type="Proteomes" id="UP000265816"/>
    </source>
</evidence>
<dbReference type="InterPro" id="IPR003593">
    <property type="entry name" value="AAA+_ATPase"/>
</dbReference>
<accession>A0A398B1I4</accession>
<dbReference type="InterPro" id="IPR002611">
    <property type="entry name" value="IstB_ATP-bd"/>
</dbReference>
<comment type="caution">
    <text evidence="2">The sequence shown here is derived from an EMBL/GenBank/DDBJ whole genome shotgun (WGS) entry which is preliminary data.</text>
</comment>
<dbReference type="Proteomes" id="UP000265816">
    <property type="component" value="Unassembled WGS sequence"/>
</dbReference>
<dbReference type="PANTHER" id="PTHR30050:SF8">
    <property type="entry name" value="PRIMOSOMAL PROTEIN DNAI"/>
    <property type="match status" value="1"/>
</dbReference>
<proteinExistence type="predicted"/>
<dbReference type="FunFam" id="3.40.50.300:FF:000880">
    <property type="entry name" value="Primosomal protein DnaI"/>
    <property type="match status" value="1"/>
</dbReference>
<dbReference type="GO" id="GO:0006260">
    <property type="term" value="P:DNA replication"/>
    <property type="evidence" value="ECO:0007669"/>
    <property type="project" value="TreeGrafter"/>
</dbReference>
<dbReference type="CDD" id="cd00009">
    <property type="entry name" value="AAA"/>
    <property type="match status" value="1"/>
</dbReference>
<dbReference type="InterPro" id="IPR009928">
    <property type="entry name" value="DnaI_N"/>
</dbReference>
<evidence type="ECO:0000259" key="1">
    <source>
        <dbReference type="SMART" id="SM00382"/>
    </source>
</evidence>
<dbReference type="AlphaFoldDB" id="A0A398B1I4"/>
<dbReference type="GO" id="GO:0005524">
    <property type="term" value="F:ATP binding"/>
    <property type="evidence" value="ECO:0007669"/>
    <property type="project" value="InterPro"/>
</dbReference>
<dbReference type="SUPFAM" id="SSF52540">
    <property type="entry name" value="P-loop containing nucleoside triphosphate hydrolases"/>
    <property type="match status" value="1"/>
</dbReference>
<dbReference type="EMBL" id="QWVT01000029">
    <property type="protein sequence ID" value="RID83184.1"/>
    <property type="molecule type" value="Genomic_DNA"/>
</dbReference>